<accession>A0A9N7ZE40</accession>
<dbReference type="EMBL" id="CADEAL010004491">
    <property type="protein sequence ID" value="CAB1460726.1"/>
    <property type="molecule type" value="Genomic_DNA"/>
</dbReference>
<protein>
    <submittedName>
        <fullName evidence="1">Uncharacterized protein</fullName>
    </submittedName>
</protein>
<proteinExistence type="predicted"/>
<dbReference type="AlphaFoldDB" id="A0A9N7ZE40"/>
<gene>
    <name evidence="1" type="ORF">PLEPLA_LOCUS48598</name>
</gene>
<evidence type="ECO:0000313" key="1">
    <source>
        <dbReference type="EMBL" id="CAB1460726.1"/>
    </source>
</evidence>
<comment type="caution">
    <text evidence="1">The sequence shown here is derived from an EMBL/GenBank/DDBJ whole genome shotgun (WGS) entry which is preliminary data.</text>
</comment>
<organism evidence="1 2">
    <name type="scientific">Pleuronectes platessa</name>
    <name type="common">European plaice</name>
    <dbReference type="NCBI Taxonomy" id="8262"/>
    <lineage>
        <taxon>Eukaryota</taxon>
        <taxon>Metazoa</taxon>
        <taxon>Chordata</taxon>
        <taxon>Craniata</taxon>
        <taxon>Vertebrata</taxon>
        <taxon>Euteleostomi</taxon>
        <taxon>Actinopterygii</taxon>
        <taxon>Neopterygii</taxon>
        <taxon>Teleostei</taxon>
        <taxon>Neoteleostei</taxon>
        <taxon>Acanthomorphata</taxon>
        <taxon>Carangaria</taxon>
        <taxon>Pleuronectiformes</taxon>
        <taxon>Pleuronectoidei</taxon>
        <taxon>Pleuronectidae</taxon>
        <taxon>Pleuronectes</taxon>
    </lineage>
</organism>
<sequence>MIGQSHSVRSGVCRQGHPLLLDRMDNRDNTPHTYTDRMLSITSSLKGYGVMAEEFFEALVRYLERGERERSQASVKHPHIELALIPVSMCRPQQYFEIKVNVSGASVAAEMLMLDDGWLPQGHGPVLAPARGALPRRSQHKGRALT</sequence>
<keyword evidence="2" id="KW-1185">Reference proteome</keyword>
<name>A0A9N7ZE40_PLEPL</name>
<dbReference type="Proteomes" id="UP001153269">
    <property type="component" value="Unassembled WGS sequence"/>
</dbReference>
<evidence type="ECO:0000313" key="2">
    <source>
        <dbReference type="Proteomes" id="UP001153269"/>
    </source>
</evidence>
<reference evidence="1" key="1">
    <citation type="submission" date="2020-03" db="EMBL/GenBank/DDBJ databases">
        <authorList>
            <person name="Weist P."/>
        </authorList>
    </citation>
    <scope>NUCLEOTIDE SEQUENCE</scope>
</reference>